<dbReference type="Proteomes" id="UP000467105">
    <property type="component" value="Chromosome"/>
</dbReference>
<feature type="chain" id="PRO_5039267429" evidence="2">
    <location>
        <begin position="19"/>
        <end position="129"/>
    </location>
</feature>
<keyword evidence="2" id="KW-0732">Signal</keyword>
<evidence type="ECO:0000313" key="3">
    <source>
        <dbReference type="EMBL" id="BBZ43726.1"/>
    </source>
</evidence>
<accession>A0A7I7YPD8</accession>
<dbReference type="AlphaFoldDB" id="A0A7I7YPD8"/>
<keyword evidence="4" id="KW-1185">Reference proteome</keyword>
<feature type="compositionally biased region" description="Low complexity" evidence="1">
    <location>
        <begin position="96"/>
        <end position="129"/>
    </location>
</feature>
<gene>
    <name evidence="3" type="ORF">MPRM_10070</name>
</gene>
<proteinExistence type="predicted"/>
<evidence type="ECO:0000256" key="1">
    <source>
        <dbReference type="SAM" id="MobiDB-lite"/>
    </source>
</evidence>
<feature type="signal peptide" evidence="2">
    <location>
        <begin position="1"/>
        <end position="18"/>
    </location>
</feature>
<name>A0A7I7YPD8_9MYCO</name>
<feature type="region of interest" description="Disordered" evidence="1">
    <location>
        <begin position="74"/>
        <end position="129"/>
    </location>
</feature>
<protein>
    <submittedName>
        <fullName evidence="3">Uncharacterized protein</fullName>
    </submittedName>
</protein>
<dbReference type="EMBL" id="AP022614">
    <property type="protein sequence ID" value="BBZ43726.1"/>
    <property type="molecule type" value="Genomic_DNA"/>
</dbReference>
<sequence length="129" mass="13218">MLLCAVSLQITACTGLFAGLGKAAPAMNIPGPAVHEPVGTQGARETAVLATETHLGTRTAVNYAGRGAYKQGTATFDCPPNSRPTPSPFADGGPWTTSPRPLKTTTTPSRSTTTPATSTWWSAAPAHSP</sequence>
<organism evidence="3 4">
    <name type="scientific">Mycobacterium parmense</name>
    <dbReference type="NCBI Taxonomy" id="185642"/>
    <lineage>
        <taxon>Bacteria</taxon>
        <taxon>Bacillati</taxon>
        <taxon>Actinomycetota</taxon>
        <taxon>Actinomycetes</taxon>
        <taxon>Mycobacteriales</taxon>
        <taxon>Mycobacteriaceae</taxon>
        <taxon>Mycobacterium</taxon>
        <taxon>Mycobacterium simiae complex</taxon>
    </lineage>
</organism>
<evidence type="ECO:0000256" key="2">
    <source>
        <dbReference type="SAM" id="SignalP"/>
    </source>
</evidence>
<reference evidence="3 4" key="1">
    <citation type="journal article" date="2019" name="Emerg. Microbes Infect.">
        <title>Comprehensive subspecies identification of 175 nontuberculous mycobacteria species based on 7547 genomic profiles.</title>
        <authorList>
            <person name="Matsumoto Y."/>
            <person name="Kinjo T."/>
            <person name="Motooka D."/>
            <person name="Nabeya D."/>
            <person name="Jung N."/>
            <person name="Uechi K."/>
            <person name="Horii T."/>
            <person name="Iida T."/>
            <person name="Fujita J."/>
            <person name="Nakamura S."/>
        </authorList>
    </citation>
    <scope>NUCLEOTIDE SEQUENCE [LARGE SCALE GENOMIC DNA]</scope>
    <source>
        <strain evidence="3 4">JCM 14742</strain>
    </source>
</reference>
<evidence type="ECO:0000313" key="4">
    <source>
        <dbReference type="Proteomes" id="UP000467105"/>
    </source>
</evidence>